<dbReference type="NCBIfam" id="NF008633">
    <property type="entry name" value="PRK11622.1"/>
    <property type="match status" value="1"/>
</dbReference>
<dbReference type="PIRSF" id="PIRSF029172">
    <property type="entry name" value="UCP029172_ABC_sbc_YnjB"/>
    <property type="match status" value="1"/>
</dbReference>
<reference evidence="1" key="1">
    <citation type="submission" date="2018-05" db="EMBL/GenBank/DDBJ databases">
        <authorList>
            <person name="Lanie J.A."/>
            <person name="Ng W.-L."/>
            <person name="Kazmierczak K.M."/>
            <person name="Andrzejewski T.M."/>
            <person name="Davidsen T.M."/>
            <person name="Wayne K.J."/>
            <person name="Tettelin H."/>
            <person name="Glass J.I."/>
            <person name="Rusch D."/>
            <person name="Podicherti R."/>
            <person name="Tsui H.-C.T."/>
            <person name="Winkler M.E."/>
        </authorList>
    </citation>
    <scope>NUCLEOTIDE SEQUENCE</scope>
</reference>
<dbReference type="EMBL" id="UINC01000043">
    <property type="protein sequence ID" value="SUZ47929.1"/>
    <property type="molecule type" value="Genomic_DNA"/>
</dbReference>
<sequence length="416" mass="45498">MNIKFKLITLAIVSLFFSKLASAGVAPGFDSWDDVTAAADGGQVNVYMWGGSDAINGFVDDFYGVPLKNDHNITLNRMPLKGTVDAVNQVLSEKEAGVTGDNGNIDLIWINGENFWTLKQADLLYGPFGESLPNSQFVAWDNPAVNLDFGRPVDGMESPWSSAQFHFMYDSARSNYDDMPRNYGFLSKWISDNPGRFTYIRPGKGGFVGTRFVKQIFFELSGGHAQWVGPYNEELYNKWAPKVWALLNSWEPDLHRGGETYPTNNADMHALFANGEVDMSFTQSPRGAGPTNSAGTTPPTSRAFAFYNNMIGDFNYWAIPYNAPNKAAALVYANLVLEPTLQAAQVQPANGFCCGWGISTAKVTSAEGVAAIQDAQNNLGDAAEDQGILARALVSDIAAEYQDKIEADWQANVLLK</sequence>
<protein>
    <recommendedName>
        <fullName evidence="2">ABC transporter substrate-binding protein</fullName>
    </recommendedName>
</protein>
<accession>A0A381N0B4</accession>
<dbReference type="AlphaFoldDB" id="A0A381N0B4"/>
<dbReference type="PANTHER" id="PTHR42779">
    <property type="entry name" value="PROTEIN YNJB"/>
    <property type="match status" value="1"/>
</dbReference>
<dbReference type="InterPro" id="IPR006059">
    <property type="entry name" value="SBP"/>
</dbReference>
<dbReference type="SUPFAM" id="SSF53850">
    <property type="entry name" value="Periplasmic binding protein-like II"/>
    <property type="match status" value="1"/>
</dbReference>
<dbReference type="InterPro" id="IPR027020">
    <property type="entry name" value="YnjB"/>
</dbReference>
<dbReference type="PANTHER" id="PTHR42779:SF1">
    <property type="entry name" value="PROTEIN YNJB"/>
    <property type="match status" value="1"/>
</dbReference>
<organism evidence="1">
    <name type="scientific">marine metagenome</name>
    <dbReference type="NCBI Taxonomy" id="408172"/>
    <lineage>
        <taxon>unclassified sequences</taxon>
        <taxon>metagenomes</taxon>
        <taxon>ecological metagenomes</taxon>
    </lineage>
</organism>
<gene>
    <name evidence="1" type="ORF">METZ01_LOCUS783</name>
</gene>
<name>A0A381N0B4_9ZZZZ</name>
<proteinExistence type="predicted"/>
<evidence type="ECO:0000313" key="1">
    <source>
        <dbReference type="EMBL" id="SUZ47929.1"/>
    </source>
</evidence>
<dbReference type="Gene3D" id="3.40.190.10">
    <property type="entry name" value="Periplasmic binding protein-like II"/>
    <property type="match status" value="2"/>
</dbReference>
<dbReference type="Pfam" id="PF13416">
    <property type="entry name" value="SBP_bac_8"/>
    <property type="match status" value="1"/>
</dbReference>
<evidence type="ECO:0008006" key="2">
    <source>
        <dbReference type="Google" id="ProtNLM"/>
    </source>
</evidence>